<evidence type="ECO:0000256" key="3">
    <source>
        <dbReference type="ARBA" id="ARBA00022833"/>
    </source>
</evidence>
<protein>
    <recommendedName>
        <fullName evidence="5">FLYWCH-type domain-containing protein</fullName>
    </recommendedName>
</protein>
<sequence>MAMEFYLRPSGRINLRLNNFTFYKHLKARSNAHRWSCTAYGSKWKCKAHLIITDRLEVLKANIFHSHPPSLKKEMKGPVPKLMKKEGKQDTQNNSNISIDENYPALTPFQNYLAAHSVFVNIFMTTRGKERLIFNDYTYYKQSRTKCGFRWGCTKNRWHKCKAYLHLSDDMTIVRSNMDHTHTPFSTPEHCNSLFIMISDYIHIHNITQYITLVRGSKLLLIDGFTFNKSGYIRNRGYRYTCSWYKKNCRAFAHISPDDVILKANLEHNHLPTRYAQVEAQYITLVRGTRLLLLDGFSFFKSGFIRNGGSRYTCSASNNKSCRAFAHISSDDVLIKANLEHNHLPPQYKQLSNGRYLKL</sequence>
<evidence type="ECO:0000256" key="2">
    <source>
        <dbReference type="ARBA" id="ARBA00022771"/>
    </source>
</evidence>
<feature type="region of interest" description="Disordered" evidence="4">
    <location>
        <begin position="71"/>
        <end position="95"/>
    </location>
</feature>
<evidence type="ECO:0000313" key="6">
    <source>
        <dbReference type="EMBL" id="KAF9411996.1"/>
    </source>
</evidence>
<evidence type="ECO:0000256" key="1">
    <source>
        <dbReference type="ARBA" id="ARBA00022723"/>
    </source>
</evidence>
<feature type="domain" description="FLYWCH-type" evidence="5">
    <location>
        <begin position="124"/>
        <end position="182"/>
    </location>
</feature>
<evidence type="ECO:0000259" key="5">
    <source>
        <dbReference type="Pfam" id="PF04500"/>
    </source>
</evidence>
<comment type="caution">
    <text evidence="6">The sequence shown here is derived from an EMBL/GenBank/DDBJ whole genome shotgun (WGS) entry which is preliminary data.</text>
</comment>
<accession>A0A835GBC1</accession>
<name>A0A835GBC1_SPOEX</name>
<gene>
    <name evidence="6" type="ORF">HW555_009351</name>
</gene>
<dbReference type="AlphaFoldDB" id="A0A835GBC1"/>
<organism evidence="6 7">
    <name type="scientific">Spodoptera exigua</name>
    <name type="common">Beet armyworm</name>
    <name type="synonym">Noctua fulgens</name>
    <dbReference type="NCBI Taxonomy" id="7107"/>
    <lineage>
        <taxon>Eukaryota</taxon>
        <taxon>Metazoa</taxon>
        <taxon>Ecdysozoa</taxon>
        <taxon>Arthropoda</taxon>
        <taxon>Hexapoda</taxon>
        <taxon>Insecta</taxon>
        <taxon>Pterygota</taxon>
        <taxon>Neoptera</taxon>
        <taxon>Endopterygota</taxon>
        <taxon>Lepidoptera</taxon>
        <taxon>Glossata</taxon>
        <taxon>Ditrysia</taxon>
        <taxon>Noctuoidea</taxon>
        <taxon>Noctuidae</taxon>
        <taxon>Amphipyrinae</taxon>
        <taxon>Spodoptera</taxon>
    </lineage>
</organism>
<keyword evidence="7" id="KW-1185">Reference proteome</keyword>
<dbReference type="Pfam" id="PF04500">
    <property type="entry name" value="FLYWCH"/>
    <property type="match status" value="3"/>
</dbReference>
<proteinExistence type="predicted"/>
<dbReference type="InterPro" id="IPR007588">
    <property type="entry name" value="Znf_FLYWCH"/>
</dbReference>
<feature type="domain" description="FLYWCH-type" evidence="5">
    <location>
        <begin position="212"/>
        <end position="270"/>
    </location>
</feature>
<dbReference type="Proteomes" id="UP000648187">
    <property type="component" value="Unassembled WGS sequence"/>
</dbReference>
<keyword evidence="3" id="KW-0862">Zinc</keyword>
<feature type="domain" description="FLYWCH-type" evidence="5">
    <location>
        <begin position="284"/>
        <end position="343"/>
    </location>
</feature>
<keyword evidence="2" id="KW-0863">Zinc-finger</keyword>
<dbReference type="GO" id="GO:0008270">
    <property type="term" value="F:zinc ion binding"/>
    <property type="evidence" value="ECO:0007669"/>
    <property type="project" value="UniProtKB-KW"/>
</dbReference>
<dbReference type="EMBL" id="JACKWZ010000206">
    <property type="protein sequence ID" value="KAF9411996.1"/>
    <property type="molecule type" value="Genomic_DNA"/>
</dbReference>
<evidence type="ECO:0000313" key="7">
    <source>
        <dbReference type="Proteomes" id="UP000648187"/>
    </source>
</evidence>
<reference evidence="6" key="1">
    <citation type="submission" date="2020-08" db="EMBL/GenBank/DDBJ databases">
        <title>Spodoptera exigua strain:BAW_Kor-Di-RS1 Genome sequencing and assembly.</title>
        <authorList>
            <person name="Kim J."/>
            <person name="Nam H.Y."/>
            <person name="Kwon M."/>
            <person name="Choi J.H."/>
            <person name="Cho S.R."/>
            <person name="Kim G.-H."/>
        </authorList>
    </citation>
    <scope>NUCLEOTIDE SEQUENCE</scope>
    <source>
        <strain evidence="6">BAW_Kor-Di-RS1</strain>
        <tissue evidence="6">Whole-body</tissue>
    </source>
</reference>
<dbReference type="Gene3D" id="2.20.25.240">
    <property type="match status" value="4"/>
</dbReference>
<keyword evidence="1" id="KW-0479">Metal-binding</keyword>
<evidence type="ECO:0000256" key="4">
    <source>
        <dbReference type="SAM" id="MobiDB-lite"/>
    </source>
</evidence>